<dbReference type="PROSITE" id="PS51257">
    <property type="entry name" value="PROKAR_LIPOPROTEIN"/>
    <property type="match status" value="1"/>
</dbReference>
<keyword evidence="4" id="KW-1185">Reference proteome</keyword>
<evidence type="ECO:0000313" key="4">
    <source>
        <dbReference type="Proteomes" id="UP000440224"/>
    </source>
</evidence>
<accession>A0A6N7Q6J9</accession>
<reference evidence="3 4" key="1">
    <citation type="submission" date="2019-10" db="EMBL/GenBank/DDBJ databases">
        <title>A soil myxobacterium in the family Polyangiaceae.</title>
        <authorList>
            <person name="Li Y."/>
            <person name="Wang J."/>
        </authorList>
    </citation>
    <scope>NUCLEOTIDE SEQUENCE [LARGE SCALE GENOMIC DNA]</scope>
    <source>
        <strain evidence="3 4">DSM 14734</strain>
    </source>
</reference>
<proteinExistence type="predicted"/>
<dbReference type="RefSeq" id="WP_153824698.1">
    <property type="nucleotide sequence ID" value="NZ_WJIE01000022.1"/>
</dbReference>
<feature type="signal peptide" evidence="2">
    <location>
        <begin position="1"/>
        <end position="24"/>
    </location>
</feature>
<protein>
    <submittedName>
        <fullName evidence="3">Uncharacterized protein</fullName>
    </submittedName>
</protein>
<evidence type="ECO:0000256" key="1">
    <source>
        <dbReference type="SAM" id="MobiDB-lite"/>
    </source>
</evidence>
<dbReference type="Proteomes" id="UP000440224">
    <property type="component" value="Unassembled WGS sequence"/>
</dbReference>
<feature type="compositionally biased region" description="Basic and acidic residues" evidence="1">
    <location>
        <begin position="101"/>
        <end position="113"/>
    </location>
</feature>
<organism evidence="3 4">
    <name type="scientific">Polyangium spumosum</name>
    <dbReference type="NCBI Taxonomy" id="889282"/>
    <lineage>
        <taxon>Bacteria</taxon>
        <taxon>Pseudomonadati</taxon>
        <taxon>Myxococcota</taxon>
        <taxon>Polyangia</taxon>
        <taxon>Polyangiales</taxon>
        <taxon>Polyangiaceae</taxon>
        <taxon>Polyangium</taxon>
    </lineage>
</organism>
<feature type="compositionally biased region" description="Acidic residues" evidence="1">
    <location>
        <begin position="116"/>
        <end position="132"/>
    </location>
</feature>
<keyword evidence="2" id="KW-0732">Signal</keyword>
<sequence length="212" mass="22141">MKNVSKVVAFVLSASAGVWMTGCAAEMADAEDTDSAYANVEHAKGITKGAPGRGMIGQDSQVGGDLGLGGQVAGGVLGKGARIPAQGTQVEQPALGGQVGGEEKAEETQRVGEQDLGQETEDQDLAEAEDAAGQEGETASSQEALSSWWRYGYGGWGGYRRAFGARFLGPHFYGNRFLPYGYGYGYGYYPGAIYGYGGCAGAYPYAYGGCYW</sequence>
<evidence type="ECO:0000256" key="2">
    <source>
        <dbReference type="SAM" id="SignalP"/>
    </source>
</evidence>
<gene>
    <name evidence="3" type="ORF">GF068_39290</name>
</gene>
<feature type="region of interest" description="Disordered" evidence="1">
    <location>
        <begin position="84"/>
        <end position="140"/>
    </location>
</feature>
<comment type="caution">
    <text evidence="3">The sequence shown here is derived from an EMBL/GenBank/DDBJ whole genome shotgun (WGS) entry which is preliminary data.</text>
</comment>
<dbReference type="EMBL" id="WJIE01000022">
    <property type="protein sequence ID" value="MRG97924.1"/>
    <property type="molecule type" value="Genomic_DNA"/>
</dbReference>
<dbReference type="AlphaFoldDB" id="A0A6N7Q6J9"/>
<evidence type="ECO:0000313" key="3">
    <source>
        <dbReference type="EMBL" id="MRG97924.1"/>
    </source>
</evidence>
<feature type="chain" id="PRO_5027038888" evidence="2">
    <location>
        <begin position="25"/>
        <end position="212"/>
    </location>
</feature>
<name>A0A6N7Q6J9_9BACT</name>